<dbReference type="WBParaSite" id="SVE_0962900.1">
    <property type="protein sequence ID" value="SVE_0962900.1"/>
    <property type="gene ID" value="SVE_0962900"/>
</dbReference>
<dbReference type="GO" id="GO:0008081">
    <property type="term" value="F:phosphoric diester hydrolase activity"/>
    <property type="evidence" value="ECO:0007669"/>
    <property type="project" value="TreeGrafter"/>
</dbReference>
<keyword evidence="8" id="KW-0862">Zinc</keyword>
<comment type="subcellular location">
    <subcellularLocation>
        <location evidence="2">Secreted</location>
    </subcellularLocation>
</comment>
<feature type="signal peptide" evidence="10">
    <location>
        <begin position="1"/>
        <end position="18"/>
    </location>
</feature>
<evidence type="ECO:0000256" key="6">
    <source>
        <dbReference type="ARBA" id="ARBA00022729"/>
    </source>
</evidence>
<name>A0A0K0FKR5_STRVS</name>
<comment type="similarity">
    <text evidence="3">Belongs to the acid sphingomyelinase family.</text>
</comment>
<dbReference type="InterPro" id="IPR029052">
    <property type="entry name" value="Metallo-depent_PP-like"/>
</dbReference>
<feature type="domain" description="Sphingomyelin phosphodiesterase C-terminal" evidence="12">
    <location>
        <begin position="287"/>
        <end position="426"/>
    </location>
</feature>
<evidence type="ECO:0000256" key="5">
    <source>
        <dbReference type="ARBA" id="ARBA00022723"/>
    </source>
</evidence>
<dbReference type="Proteomes" id="UP000035680">
    <property type="component" value="Unassembled WGS sequence"/>
</dbReference>
<dbReference type="Gene3D" id="3.60.21.10">
    <property type="match status" value="1"/>
</dbReference>
<evidence type="ECO:0000259" key="11">
    <source>
        <dbReference type="Pfam" id="PF00149"/>
    </source>
</evidence>
<keyword evidence="7" id="KW-0378">Hydrolase</keyword>
<accession>A0A0K0FKR5</accession>
<keyword evidence="6 10" id="KW-0732">Signal</keyword>
<feature type="chain" id="PRO_5005329802" evidence="10">
    <location>
        <begin position="19"/>
        <end position="454"/>
    </location>
</feature>
<reference evidence="13" key="1">
    <citation type="submission" date="2014-07" db="EMBL/GenBank/DDBJ databases">
        <authorList>
            <person name="Martin A.A"/>
            <person name="De Silva N."/>
        </authorList>
    </citation>
    <scope>NUCLEOTIDE SEQUENCE</scope>
</reference>
<dbReference type="SUPFAM" id="SSF56300">
    <property type="entry name" value="Metallo-dependent phosphatases"/>
    <property type="match status" value="1"/>
</dbReference>
<dbReference type="CDD" id="cd00842">
    <property type="entry name" value="MPP_ASMase"/>
    <property type="match status" value="1"/>
</dbReference>
<protein>
    <submittedName>
        <fullName evidence="14">Acid sphingomyelinase-like phosphodiesterase 3a (inferred by orthology to a human protein)</fullName>
    </submittedName>
</protein>
<keyword evidence="5" id="KW-0479">Metal-binding</keyword>
<feature type="domain" description="Calcineurin-like phosphoesterase" evidence="11">
    <location>
        <begin position="20"/>
        <end position="274"/>
    </location>
</feature>
<evidence type="ECO:0000256" key="1">
    <source>
        <dbReference type="ARBA" id="ARBA00001947"/>
    </source>
</evidence>
<proteinExistence type="inferred from homology"/>
<comment type="cofactor">
    <cofactor evidence="1">
        <name>Zn(2+)</name>
        <dbReference type="ChEBI" id="CHEBI:29105"/>
    </cofactor>
</comment>
<dbReference type="AlphaFoldDB" id="A0A0K0FKR5"/>
<evidence type="ECO:0000256" key="9">
    <source>
        <dbReference type="ARBA" id="ARBA00023180"/>
    </source>
</evidence>
<dbReference type="GO" id="GO:0046872">
    <property type="term" value="F:metal ion binding"/>
    <property type="evidence" value="ECO:0007669"/>
    <property type="project" value="UniProtKB-KW"/>
</dbReference>
<evidence type="ECO:0000256" key="4">
    <source>
        <dbReference type="ARBA" id="ARBA00022525"/>
    </source>
</evidence>
<evidence type="ECO:0000313" key="14">
    <source>
        <dbReference type="WBParaSite" id="SVE_0962900.1"/>
    </source>
</evidence>
<evidence type="ECO:0000256" key="10">
    <source>
        <dbReference type="SAM" id="SignalP"/>
    </source>
</evidence>
<keyword evidence="9" id="KW-0325">Glycoprotein</keyword>
<keyword evidence="4" id="KW-0964">Secreted</keyword>
<evidence type="ECO:0000256" key="2">
    <source>
        <dbReference type="ARBA" id="ARBA00004613"/>
    </source>
</evidence>
<dbReference type="PANTHER" id="PTHR10340">
    <property type="entry name" value="SPHINGOMYELIN PHOSPHODIESTERASE"/>
    <property type="match status" value="1"/>
</dbReference>
<evidence type="ECO:0000259" key="12">
    <source>
        <dbReference type="Pfam" id="PF19272"/>
    </source>
</evidence>
<reference evidence="14" key="2">
    <citation type="submission" date="2015-08" db="UniProtKB">
        <authorList>
            <consortium name="WormBaseParasite"/>
        </authorList>
    </citation>
    <scope>IDENTIFICATION</scope>
</reference>
<evidence type="ECO:0000256" key="3">
    <source>
        <dbReference type="ARBA" id="ARBA00008234"/>
    </source>
</evidence>
<dbReference type="STRING" id="75913.A0A0K0FKR5"/>
<dbReference type="InterPro" id="IPR045473">
    <property type="entry name" value="ASM_C"/>
</dbReference>
<dbReference type="Pfam" id="PF00149">
    <property type="entry name" value="Metallophos"/>
    <property type="match status" value="1"/>
</dbReference>
<organism evidence="13 14">
    <name type="scientific">Strongyloides venezuelensis</name>
    <name type="common">Threadworm</name>
    <dbReference type="NCBI Taxonomy" id="75913"/>
    <lineage>
        <taxon>Eukaryota</taxon>
        <taxon>Metazoa</taxon>
        <taxon>Ecdysozoa</taxon>
        <taxon>Nematoda</taxon>
        <taxon>Chromadorea</taxon>
        <taxon>Rhabditida</taxon>
        <taxon>Tylenchina</taxon>
        <taxon>Panagrolaimomorpha</taxon>
        <taxon>Strongyloidoidea</taxon>
        <taxon>Strongyloididae</taxon>
        <taxon>Strongyloides</taxon>
    </lineage>
</organism>
<dbReference type="PANTHER" id="PTHR10340:SF57">
    <property type="entry name" value="METALLOPHOS DOMAIN-CONTAINING PROTEIN"/>
    <property type="match status" value="1"/>
</dbReference>
<dbReference type="InterPro" id="IPR041805">
    <property type="entry name" value="ASMase/PPN1_MPP"/>
</dbReference>
<dbReference type="Pfam" id="PF19272">
    <property type="entry name" value="ASMase_C"/>
    <property type="match status" value="1"/>
</dbReference>
<keyword evidence="13" id="KW-1185">Reference proteome</keyword>
<sequence length="454" mass="53181">MLLLHVFLIFSYLFFINCNRILQITDFHYDANYNVNGDKYKMCHITNKVSAVSLGIYGDYMCDTPQKLLEHSISSAAKTISNPDLILWTGDNIPHIDKYDLDYVVDTINTTTSYLKKFFPKTKVLPLFGNHDYSPANMFPDRNNTIYFKTYNLWKDWIGEENEETFLKGGYYKYKSDNNTIWLCLNTNLYYVYNGAKMDNQTDPAGQFKFIRNELNEAKGSKKFVHIISHIPPGAFERTPNFTWFQPQYNEEFLNIVIEFSDIIKWMVFGHHHTDTFKIVLNNKDEPVQMMFMAPSVTPWFSNLPGAGSNNPAFRIFEYDRNNWNINDIETYSTNLSSLNIDPKTPWNLEYTFVRDYNLSSPITVSQMNNLVKLMETNSTLFSKYLQYNSVDWNVTQLNSEFRCCQLCAINYADYPRYYKCLSNDKCKKHNSVHKISFNGFLLTLVSLFLSFLN</sequence>
<dbReference type="InterPro" id="IPR004843">
    <property type="entry name" value="Calcineurin-like_PHP"/>
</dbReference>
<evidence type="ECO:0000313" key="13">
    <source>
        <dbReference type="Proteomes" id="UP000035680"/>
    </source>
</evidence>
<evidence type="ECO:0000256" key="7">
    <source>
        <dbReference type="ARBA" id="ARBA00022801"/>
    </source>
</evidence>
<dbReference type="GO" id="GO:0005615">
    <property type="term" value="C:extracellular space"/>
    <property type="evidence" value="ECO:0007669"/>
    <property type="project" value="TreeGrafter"/>
</dbReference>
<evidence type="ECO:0000256" key="8">
    <source>
        <dbReference type="ARBA" id="ARBA00022833"/>
    </source>
</evidence>